<comment type="caution">
    <text evidence="2">The sequence shown here is derived from an EMBL/GenBank/DDBJ whole genome shotgun (WGS) entry which is preliminary data.</text>
</comment>
<sequence>MREHLVPRVEKLLSCRGIIKNSYGDAGTPGKGSEADMAAGFIGTVMSCLLILLAAAVALAVCVQIVKRRAVAAVEDMMGVEGSGCVPKLEQIRVLKEAGISITPTEMEQEFILGLTPSENEYLASHPYYGFCILAGSRKALNCVYSTGDRECIYQWDSYGKILNGLKAISGLPFEEISGVERYAVTFRFHDRAYQWKARKNRDWMDTGMAGFLNRILDRQGGGEQRFYLDNSHEAPLYLYASAAMADRVNRETGLKFQMAKAAHSR</sequence>
<evidence type="ECO:0000313" key="2">
    <source>
        <dbReference type="EMBL" id="RGI96016.1"/>
    </source>
</evidence>
<organism evidence="2 3">
    <name type="scientific">Hungatella hathewayi</name>
    <dbReference type="NCBI Taxonomy" id="154046"/>
    <lineage>
        <taxon>Bacteria</taxon>
        <taxon>Bacillati</taxon>
        <taxon>Bacillota</taxon>
        <taxon>Clostridia</taxon>
        <taxon>Lachnospirales</taxon>
        <taxon>Lachnospiraceae</taxon>
        <taxon>Hungatella</taxon>
    </lineage>
</organism>
<protein>
    <submittedName>
        <fullName evidence="2">Uncharacterized protein</fullName>
    </submittedName>
</protein>
<keyword evidence="1" id="KW-1133">Transmembrane helix</keyword>
<proteinExistence type="predicted"/>
<evidence type="ECO:0000313" key="3">
    <source>
        <dbReference type="Proteomes" id="UP000263014"/>
    </source>
</evidence>
<name>A0A374P018_9FIRM</name>
<dbReference type="Proteomes" id="UP000263014">
    <property type="component" value="Unassembled WGS sequence"/>
</dbReference>
<feature type="transmembrane region" description="Helical" evidence="1">
    <location>
        <begin position="38"/>
        <end position="63"/>
    </location>
</feature>
<accession>A0A374P018</accession>
<keyword evidence="1" id="KW-0472">Membrane</keyword>
<dbReference type="EMBL" id="QSON01000026">
    <property type="protein sequence ID" value="RGI96016.1"/>
    <property type="molecule type" value="Genomic_DNA"/>
</dbReference>
<gene>
    <name evidence="2" type="ORF">DXD79_30415</name>
</gene>
<evidence type="ECO:0000256" key="1">
    <source>
        <dbReference type="SAM" id="Phobius"/>
    </source>
</evidence>
<keyword evidence="1" id="KW-0812">Transmembrane</keyword>
<dbReference type="AlphaFoldDB" id="A0A374P018"/>
<reference evidence="2 3" key="1">
    <citation type="submission" date="2018-08" db="EMBL/GenBank/DDBJ databases">
        <title>A genome reference for cultivated species of the human gut microbiota.</title>
        <authorList>
            <person name="Zou Y."/>
            <person name="Xue W."/>
            <person name="Luo G."/>
        </authorList>
    </citation>
    <scope>NUCLEOTIDE SEQUENCE [LARGE SCALE GENOMIC DNA]</scope>
    <source>
        <strain evidence="2 3">TM09-12</strain>
    </source>
</reference>